<proteinExistence type="predicted"/>
<keyword evidence="7" id="KW-1185">Reference proteome</keyword>
<dbReference type="PROSITE" id="PS50977">
    <property type="entry name" value="HTH_TETR_2"/>
    <property type="match status" value="1"/>
</dbReference>
<protein>
    <submittedName>
        <fullName evidence="6">TetR family transcriptional regulator</fullName>
    </submittedName>
</protein>
<dbReference type="InterPro" id="IPR036271">
    <property type="entry name" value="Tet_transcr_reg_TetR-rel_C_sf"/>
</dbReference>
<comment type="caution">
    <text evidence="6">The sequence shown here is derived from an EMBL/GenBank/DDBJ whole genome shotgun (WGS) entry which is preliminary data.</text>
</comment>
<dbReference type="SUPFAM" id="SSF46689">
    <property type="entry name" value="Homeodomain-like"/>
    <property type="match status" value="1"/>
</dbReference>
<keyword evidence="1" id="KW-0805">Transcription regulation</keyword>
<dbReference type="Pfam" id="PF00440">
    <property type="entry name" value="TetR_N"/>
    <property type="match status" value="1"/>
</dbReference>
<evidence type="ECO:0000256" key="1">
    <source>
        <dbReference type="ARBA" id="ARBA00023015"/>
    </source>
</evidence>
<dbReference type="InterPro" id="IPR011075">
    <property type="entry name" value="TetR_C"/>
</dbReference>
<reference evidence="6 7" key="1">
    <citation type="submission" date="2019-11" db="EMBL/GenBank/DDBJ databases">
        <authorList>
            <person name="Li X.-J."/>
            <person name="Feng X.-M."/>
        </authorList>
    </citation>
    <scope>NUCLEOTIDE SEQUENCE [LARGE SCALE GENOMIC DNA]</scope>
    <source>
        <strain evidence="6 7">XMNu-373</strain>
    </source>
</reference>
<dbReference type="InterPro" id="IPR001647">
    <property type="entry name" value="HTH_TetR"/>
</dbReference>
<evidence type="ECO:0000313" key="6">
    <source>
        <dbReference type="EMBL" id="NDL59137.1"/>
    </source>
</evidence>
<dbReference type="EMBL" id="WLZY01000006">
    <property type="protein sequence ID" value="NDL59137.1"/>
    <property type="molecule type" value="Genomic_DNA"/>
</dbReference>
<dbReference type="SUPFAM" id="SSF48498">
    <property type="entry name" value="Tetracyclin repressor-like, C-terminal domain"/>
    <property type="match status" value="1"/>
</dbReference>
<dbReference type="PANTHER" id="PTHR47506:SF6">
    <property type="entry name" value="HTH-TYPE TRANSCRIPTIONAL REPRESSOR NEMR"/>
    <property type="match status" value="1"/>
</dbReference>
<feature type="domain" description="HTH tetR-type" evidence="5">
    <location>
        <begin position="5"/>
        <end position="65"/>
    </location>
</feature>
<dbReference type="AlphaFoldDB" id="A0A7K3M7V6"/>
<dbReference type="Proteomes" id="UP000460435">
    <property type="component" value="Unassembled WGS sequence"/>
</dbReference>
<name>A0A7K3M7V6_9ACTN</name>
<feature type="DNA-binding region" description="H-T-H motif" evidence="4">
    <location>
        <begin position="28"/>
        <end position="47"/>
    </location>
</feature>
<gene>
    <name evidence="6" type="ORF">F7O44_18880</name>
</gene>
<sequence>MSKGADTRRIILRRGVQTAYQVGLGGLTIGNLASSTGMSKSGLFAHFQSKEALQLAVLAESRAEFIDSVIRPALAAPRGEPRVRELFDRWLDCGLFRMPGGCLFVKAATELDEQPGPVRDQLVQDHRDLLDTIAQVFRTGITEGQFREDADAEQFAHDLNGVMLGFYHAHRLLDDTAAQPRARRAFEALLDAARAPDRATPPHSASD</sequence>
<dbReference type="InterPro" id="IPR009057">
    <property type="entry name" value="Homeodomain-like_sf"/>
</dbReference>
<dbReference type="GO" id="GO:0003677">
    <property type="term" value="F:DNA binding"/>
    <property type="evidence" value="ECO:0007669"/>
    <property type="project" value="UniProtKB-UniRule"/>
</dbReference>
<evidence type="ECO:0000259" key="5">
    <source>
        <dbReference type="PROSITE" id="PS50977"/>
    </source>
</evidence>
<evidence type="ECO:0000313" key="7">
    <source>
        <dbReference type="Proteomes" id="UP000460435"/>
    </source>
</evidence>
<dbReference type="RefSeq" id="WP_162451812.1">
    <property type="nucleotide sequence ID" value="NZ_WLZY01000006.1"/>
</dbReference>
<accession>A0A7K3M7V6</accession>
<keyword evidence="2 4" id="KW-0238">DNA-binding</keyword>
<dbReference type="Gene3D" id="1.10.357.10">
    <property type="entry name" value="Tetracycline Repressor, domain 2"/>
    <property type="match status" value="1"/>
</dbReference>
<organism evidence="6 7">
    <name type="scientific">Phytoactinopolyspora mesophila</name>
    <dbReference type="NCBI Taxonomy" id="2650750"/>
    <lineage>
        <taxon>Bacteria</taxon>
        <taxon>Bacillati</taxon>
        <taxon>Actinomycetota</taxon>
        <taxon>Actinomycetes</taxon>
        <taxon>Jiangellales</taxon>
        <taxon>Jiangellaceae</taxon>
        <taxon>Phytoactinopolyspora</taxon>
    </lineage>
</organism>
<dbReference type="Gene3D" id="1.10.10.60">
    <property type="entry name" value="Homeodomain-like"/>
    <property type="match status" value="1"/>
</dbReference>
<dbReference type="Pfam" id="PF16925">
    <property type="entry name" value="TetR_C_13"/>
    <property type="match status" value="1"/>
</dbReference>
<evidence type="ECO:0000256" key="4">
    <source>
        <dbReference type="PROSITE-ProRule" id="PRU00335"/>
    </source>
</evidence>
<evidence type="ECO:0000256" key="3">
    <source>
        <dbReference type="ARBA" id="ARBA00023163"/>
    </source>
</evidence>
<evidence type="ECO:0000256" key="2">
    <source>
        <dbReference type="ARBA" id="ARBA00023125"/>
    </source>
</evidence>
<dbReference type="PANTHER" id="PTHR47506">
    <property type="entry name" value="TRANSCRIPTIONAL REGULATORY PROTEIN"/>
    <property type="match status" value="1"/>
</dbReference>
<keyword evidence="3" id="KW-0804">Transcription</keyword>